<evidence type="ECO:0008006" key="4">
    <source>
        <dbReference type="Google" id="ProtNLM"/>
    </source>
</evidence>
<evidence type="ECO:0000313" key="3">
    <source>
        <dbReference type="Proteomes" id="UP000001396"/>
    </source>
</evidence>
<gene>
    <name evidence="2" type="ORF">PPL_12449</name>
</gene>
<name>D3BMM6_HETP5</name>
<keyword evidence="1" id="KW-0472">Membrane</keyword>
<sequence length="472" mass="53286">MFINFPINFIPKCINASPENFNICQINDRNITFNISNMKETNLVFYVPESSILGYNEINTTDPTDPHNCSRPSSEFKFDATISRLYNVYFNKEEGPPKSCLIHIGEYLCSYYYSYNYPDPKKYCSDLCDIFYTGECAQYFDKFRYLNFNDSLHILPRTRDECYSKSAGLNNTDCRNIYLQDGIAPQMVYRIKYPGGVVRVAMTFQNNKLSINNNMYKLFSCIVFVTILVNCLGVSTAAPDYLCANVSVITNFKYCRNQNAAYNYIQLDLVKLQKIGPLSGAAVEAIKNAPFENNCYQVAGNVSFDDFVVEAIIALQYYPEEVPQKCPSVIGTYLCSSMFRYNYPNAQPFYNQSCSSLYAIDSKTQNYICPQNMTLTVSNTGGDDVVFQPFPFTLKECESSPEVASNGTLFAQGAITLPTDNGKEWKWVGPVITFDKYPGGVVKGSILGFGLLLAILLVIATLGFIMKQQQKK</sequence>
<dbReference type="InParanoid" id="D3BMM6"/>
<evidence type="ECO:0000256" key="1">
    <source>
        <dbReference type="SAM" id="Phobius"/>
    </source>
</evidence>
<dbReference type="EMBL" id="ADBJ01000043">
    <property type="protein sequence ID" value="EFA77238.1"/>
    <property type="molecule type" value="Genomic_DNA"/>
</dbReference>
<evidence type="ECO:0000313" key="2">
    <source>
        <dbReference type="EMBL" id="EFA77238.1"/>
    </source>
</evidence>
<dbReference type="RefSeq" id="XP_020429367.1">
    <property type="nucleotide sequence ID" value="XM_020583180.1"/>
</dbReference>
<comment type="caution">
    <text evidence="2">The sequence shown here is derived from an EMBL/GenBank/DDBJ whole genome shotgun (WGS) entry which is preliminary data.</text>
</comment>
<reference evidence="2 3" key="1">
    <citation type="journal article" date="2011" name="Genome Res.">
        <title>Phylogeny-wide analysis of social amoeba genomes highlights ancient origins for complex intercellular communication.</title>
        <authorList>
            <person name="Heidel A.J."/>
            <person name="Lawal H.M."/>
            <person name="Felder M."/>
            <person name="Schilde C."/>
            <person name="Helps N.R."/>
            <person name="Tunggal B."/>
            <person name="Rivero F."/>
            <person name="John U."/>
            <person name="Schleicher M."/>
            <person name="Eichinger L."/>
            <person name="Platzer M."/>
            <person name="Noegel A.A."/>
            <person name="Schaap P."/>
            <person name="Gloeckner G."/>
        </authorList>
    </citation>
    <scope>NUCLEOTIDE SEQUENCE [LARGE SCALE GENOMIC DNA]</scope>
    <source>
        <strain evidence="3">ATCC 26659 / Pp 5 / PN500</strain>
    </source>
</reference>
<keyword evidence="1" id="KW-0812">Transmembrane</keyword>
<accession>D3BMM6</accession>
<dbReference type="GeneID" id="31367916"/>
<protein>
    <recommendedName>
        <fullName evidence="4">FZ domain-containing protein</fullName>
    </recommendedName>
</protein>
<dbReference type="Proteomes" id="UP000001396">
    <property type="component" value="Unassembled WGS sequence"/>
</dbReference>
<keyword evidence="3" id="KW-1185">Reference proteome</keyword>
<keyword evidence="1" id="KW-1133">Transmembrane helix</keyword>
<feature type="transmembrane region" description="Helical" evidence="1">
    <location>
        <begin position="446"/>
        <end position="466"/>
    </location>
</feature>
<organism evidence="2 3">
    <name type="scientific">Heterostelium pallidum (strain ATCC 26659 / Pp 5 / PN500)</name>
    <name type="common">Cellular slime mold</name>
    <name type="synonym">Polysphondylium pallidum</name>
    <dbReference type="NCBI Taxonomy" id="670386"/>
    <lineage>
        <taxon>Eukaryota</taxon>
        <taxon>Amoebozoa</taxon>
        <taxon>Evosea</taxon>
        <taxon>Eumycetozoa</taxon>
        <taxon>Dictyostelia</taxon>
        <taxon>Acytosteliales</taxon>
        <taxon>Acytosteliaceae</taxon>
        <taxon>Heterostelium</taxon>
    </lineage>
</organism>
<proteinExistence type="predicted"/>
<dbReference type="AlphaFoldDB" id="D3BMM6"/>